<dbReference type="SUPFAM" id="SSF46955">
    <property type="entry name" value="Putative DNA-binding domain"/>
    <property type="match status" value="1"/>
</dbReference>
<dbReference type="eggNOG" id="COG0789">
    <property type="taxonomic scope" value="Bacteria"/>
</dbReference>
<gene>
    <name evidence="3" type="ORF">BACT_0712</name>
</gene>
<dbReference type="InterPro" id="IPR009061">
    <property type="entry name" value="DNA-bd_dom_put_sf"/>
</dbReference>
<dbReference type="Proteomes" id="UP000029015">
    <property type="component" value="Unassembled WGS sequence"/>
</dbReference>
<dbReference type="PANTHER" id="PTHR30204:SF82">
    <property type="entry name" value="TRANSCRIPTIONAL REGULATOR, MERR FAMILY"/>
    <property type="match status" value="1"/>
</dbReference>
<keyword evidence="4" id="KW-1185">Reference proteome</keyword>
<keyword evidence="1" id="KW-0238">DNA-binding</keyword>
<dbReference type="SMART" id="SM00422">
    <property type="entry name" value="HTH_MERR"/>
    <property type="match status" value="1"/>
</dbReference>
<dbReference type="PROSITE" id="PS50937">
    <property type="entry name" value="HTH_MERR_2"/>
    <property type="match status" value="1"/>
</dbReference>
<dbReference type="Gene3D" id="1.10.1660.10">
    <property type="match status" value="1"/>
</dbReference>
<sequence>MSIQEVSDLMGISSYTLRYYEKIGLLSFVRRDAHGVRQFEPEDLLTLNTVRCLKETGMPLKEIKHYLTLIQEGMASA</sequence>
<name>A0A086Z0G0_9BIFI</name>
<organism evidence="3 4">
    <name type="scientific">Bifidobacterium actinocoloniiforme DSM 22766</name>
    <dbReference type="NCBI Taxonomy" id="1437605"/>
    <lineage>
        <taxon>Bacteria</taxon>
        <taxon>Bacillati</taxon>
        <taxon>Actinomycetota</taxon>
        <taxon>Actinomycetes</taxon>
        <taxon>Bifidobacteriales</taxon>
        <taxon>Bifidobacteriaceae</taxon>
        <taxon>Bifidobacterium</taxon>
    </lineage>
</organism>
<dbReference type="Pfam" id="PF13411">
    <property type="entry name" value="MerR_1"/>
    <property type="match status" value="1"/>
</dbReference>
<protein>
    <submittedName>
        <fullName evidence="3">Putative MerR family transcriptional regulator</fullName>
    </submittedName>
</protein>
<dbReference type="EMBL" id="JGYK01000001">
    <property type="protein sequence ID" value="KFI40010.1"/>
    <property type="molecule type" value="Genomic_DNA"/>
</dbReference>
<evidence type="ECO:0000256" key="1">
    <source>
        <dbReference type="ARBA" id="ARBA00023125"/>
    </source>
</evidence>
<dbReference type="GO" id="GO:0003677">
    <property type="term" value="F:DNA binding"/>
    <property type="evidence" value="ECO:0007669"/>
    <property type="project" value="UniProtKB-KW"/>
</dbReference>
<comment type="caution">
    <text evidence="3">The sequence shown here is derived from an EMBL/GenBank/DDBJ whole genome shotgun (WGS) entry which is preliminary data.</text>
</comment>
<evidence type="ECO:0000313" key="3">
    <source>
        <dbReference type="EMBL" id="KFI40010.1"/>
    </source>
</evidence>
<dbReference type="InterPro" id="IPR000551">
    <property type="entry name" value="MerR-type_HTH_dom"/>
</dbReference>
<feature type="domain" description="HTH merR-type" evidence="2">
    <location>
        <begin position="1"/>
        <end position="69"/>
    </location>
</feature>
<dbReference type="RefSeq" id="WP_051905256.1">
    <property type="nucleotide sequence ID" value="NZ_CP011786.1"/>
</dbReference>
<reference evidence="3 4" key="1">
    <citation type="submission" date="2014-03" db="EMBL/GenBank/DDBJ databases">
        <title>Genomics of Bifidobacteria.</title>
        <authorList>
            <person name="Ventura M."/>
            <person name="Milani C."/>
            <person name="Lugli G.A."/>
        </authorList>
    </citation>
    <scope>NUCLEOTIDE SEQUENCE [LARGE SCALE GENOMIC DNA]</scope>
    <source>
        <strain evidence="3 4">DSM 22766</strain>
    </source>
</reference>
<dbReference type="CDD" id="cd01109">
    <property type="entry name" value="HTH_YyaN"/>
    <property type="match status" value="1"/>
</dbReference>
<dbReference type="AlphaFoldDB" id="A0A086Z0G0"/>
<accession>A0A086Z0G0</accession>
<dbReference type="InterPro" id="IPR047057">
    <property type="entry name" value="MerR_fam"/>
</dbReference>
<evidence type="ECO:0000313" key="4">
    <source>
        <dbReference type="Proteomes" id="UP000029015"/>
    </source>
</evidence>
<proteinExistence type="predicted"/>
<dbReference type="GO" id="GO:0003700">
    <property type="term" value="F:DNA-binding transcription factor activity"/>
    <property type="evidence" value="ECO:0007669"/>
    <property type="project" value="InterPro"/>
</dbReference>
<evidence type="ECO:0000259" key="2">
    <source>
        <dbReference type="PROSITE" id="PS50937"/>
    </source>
</evidence>
<dbReference type="PANTHER" id="PTHR30204">
    <property type="entry name" value="REDOX-CYCLING DRUG-SENSING TRANSCRIPTIONAL ACTIVATOR SOXR"/>
    <property type="match status" value="1"/>
</dbReference>